<dbReference type="PIRSF" id="PIRSF034110">
    <property type="entry name" value="DUF1203"/>
    <property type="match status" value="1"/>
</dbReference>
<comment type="caution">
    <text evidence="1">The sequence shown here is derived from an EMBL/GenBank/DDBJ whole genome shotgun (WGS) entry which is preliminary data.</text>
</comment>
<sequence>MSTDAPFRIVPLPAEPFAPLFALDDPELAARGARRMVADRQPGFPCRVSLVDAEVGEEVLLLPWEHHRSRSPYRASGPVFVRRGARPAAVAPGEIPAAMRARLFSLRAYDAAGDMSAAAIAGGHELETAIAGLFADPAVAFLHLHHAGRGCYACCVERVGPGDRTGASAAAPGPR</sequence>
<dbReference type="RefSeq" id="WP_280575034.1">
    <property type="nucleotide sequence ID" value="NZ_JARXRM010000036.1"/>
</dbReference>
<dbReference type="Proteomes" id="UP001156940">
    <property type="component" value="Unassembled WGS sequence"/>
</dbReference>
<reference evidence="1 2" key="1">
    <citation type="submission" date="2023-04" db="EMBL/GenBank/DDBJ databases">
        <title>Luteimonas endophyticus RD2P54.</title>
        <authorList>
            <person name="Sun J.-Q."/>
        </authorList>
    </citation>
    <scope>NUCLEOTIDE SEQUENCE [LARGE SCALE GENOMIC DNA]</scope>
    <source>
        <strain evidence="1 2">RD2P54</strain>
    </source>
</reference>
<dbReference type="EMBL" id="JARXRM010000036">
    <property type="protein sequence ID" value="MDH5823763.1"/>
    <property type="molecule type" value="Genomic_DNA"/>
</dbReference>
<keyword evidence="2" id="KW-1185">Reference proteome</keyword>
<accession>A0ABT6JC55</accession>
<evidence type="ECO:0000313" key="1">
    <source>
        <dbReference type="EMBL" id="MDH5823763.1"/>
    </source>
</evidence>
<gene>
    <name evidence="1" type="ORF">QFW77_12280</name>
</gene>
<protein>
    <submittedName>
        <fullName evidence="1">DUF1203 domain-containing protein</fullName>
    </submittedName>
</protein>
<proteinExistence type="predicted"/>
<dbReference type="InterPro" id="IPR009593">
    <property type="entry name" value="DUF1203"/>
</dbReference>
<evidence type="ECO:0000313" key="2">
    <source>
        <dbReference type="Proteomes" id="UP001156940"/>
    </source>
</evidence>
<organism evidence="1 2">
    <name type="scientific">Luteimonas endophytica</name>
    <dbReference type="NCBI Taxonomy" id="3042023"/>
    <lineage>
        <taxon>Bacteria</taxon>
        <taxon>Pseudomonadati</taxon>
        <taxon>Pseudomonadota</taxon>
        <taxon>Gammaproteobacteria</taxon>
        <taxon>Lysobacterales</taxon>
        <taxon>Lysobacteraceae</taxon>
        <taxon>Luteimonas</taxon>
    </lineage>
</organism>
<dbReference type="Pfam" id="PF06718">
    <property type="entry name" value="DUF1203"/>
    <property type="match status" value="1"/>
</dbReference>
<name>A0ABT6JC55_9GAMM</name>